<dbReference type="GO" id="GO:0046872">
    <property type="term" value="F:metal ion binding"/>
    <property type="evidence" value="ECO:0007669"/>
    <property type="project" value="UniProtKB-KW"/>
</dbReference>
<dbReference type="EMBL" id="QFOT01000129">
    <property type="protein sequence ID" value="PZP54533.1"/>
    <property type="molecule type" value="Genomic_DNA"/>
</dbReference>
<evidence type="ECO:0000313" key="9">
    <source>
        <dbReference type="EMBL" id="PZP54533.1"/>
    </source>
</evidence>
<evidence type="ECO:0000256" key="5">
    <source>
        <dbReference type="ARBA" id="ARBA00022842"/>
    </source>
</evidence>
<comment type="caution">
    <text evidence="9">The sequence shown here is derived from an EMBL/GenBank/DDBJ whole genome shotgun (WGS) entry which is preliminary data.</text>
</comment>
<evidence type="ECO:0000256" key="1">
    <source>
        <dbReference type="ARBA" id="ARBA00001946"/>
    </source>
</evidence>
<dbReference type="FunFam" id="1.10.600.10:FF:000001">
    <property type="entry name" value="Geranylgeranyl diphosphate synthase"/>
    <property type="match status" value="1"/>
</dbReference>
<dbReference type="CDD" id="cd00685">
    <property type="entry name" value="Trans_IPPS_HT"/>
    <property type="match status" value="1"/>
</dbReference>
<feature type="region of interest" description="Disordered" evidence="8">
    <location>
        <begin position="241"/>
        <end position="261"/>
    </location>
</feature>
<evidence type="ECO:0000313" key="10">
    <source>
        <dbReference type="Proteomes" id="UP000249739"/>
    </source>
</evidence>
<dbReference type="NCBIfam" id="NF045485">
    <property type="entry name" value="FPPsyn"/>
    <property type="match status" value="1"/>
</dbReference>
<dbReference type="SUPFAM" id="SSF48576">
    <property type="entry name" value="Terpenoid synthases"/>
    <property type="match status" value="1"/>
</dbReference>
<evidence type="ECO:0000256" key="7">
    <source>
        <dbReference type="RuleBase" id="RU004466"/>
    </source>
</evidence>
<comment type="cofactor">
    <cofactor evidence="1">
        <name>Mg(2+)</name>
        <dbReference type="ChEBI" id="CHEBI:18420"/>
    </cofactor>
</comment>
<dbReference type="AlphaFoldDB" id="A0A2W5FHW8"/>
<dbReference type="InterPro" id="IPR008949">
    <property type="entry name" value="Isoprenoid_synthase_dom_sf"/>
</dbReference>
<dbReference type="PANTHER" id="PTHR43281:SF1">
    <property type="entry name" value="FARNESYL DIPHOSPHATE SYNTHASE"/>
    <property type="match status" value="1"/>
</dbReference>
<dbReference type="InterPro" id="IPR053378">
    <property type="entry name" value="Prenyl_diphosphate_synthase"/>
</dbReference>
<dbReference type="GO" id="GO:0005737">
    <property type="term" value="C:cytoplasm"/>
    <property type="evidence" value="ECO:0007669"/>
    <property type="project" value="UniProtKB-ARBA"/>
</dbReference>
<comment type="similarity">
    <text evidence="2 7">Belongs to the FPP/GGPP synthase family.</text>
</comment>
<accession>A0A2W5FHW8</accession>
<feature type="compositionally biased region" description="Polar residues" evidence="8">
    <location>
        <begin position="245"/>
        <end position="259"/>
    </location>
</feature>
<keyword evidence="4" id="KW-0479">Metal-binding</keyword>
<dbReference type="Gene3D" id="1.10.600.10">
    <property type="entry name" value="Farnesyl Diphosphate Synthase"/>
    <property type="match status" value="1"/>
</dbReference>
<evidence type="ECO:0000256" key="4">
    <source>
        <dbReference type="ARBA" id="ARBA00022723"/>
    </source>
</evidence>
<keyword evidence="6" id="KW-0414">Isoprene biosynthesis</keyword>
<dbReference type="InterPro" id="IPR033749">
    <property type="entry name" value="Polyprenyl_synt_CS"/>
</dbReference>
<evidence type="ECO:0000256" key="8">
    <source>
        <dbReference type="SAM" id="MobiDB-lite"/>
    </source>
</evidence>
<keyword evidence="3 7" id="KW-0808">Transferase</keyword>
<dbReference type="SFLD" id="SFLDG01017">
    <property type="entry name" value="Polyprenyl_Transferase_Like"/>
    <property type="match status" value="1"/>
</dbReference>
<gene>
    <name evidence="9" type="ORF">DI586_09630</name>
</gene>
<dbReference type="PANTHER" id="PTHR43281">
    <property type="entry name" value="FARNESYL DIPHOSPHATE SYNTHASE"/>
    <property type="match status" value="1"/>
</dbReference>
<organism evidence="9 10">
    <name type="scientific">Micavibrio aeruginosavorus</name>
    <dbReference type="NCBI Taxonomy" id="349221"/>
    <lineage>
        <taxon>Bacteria</taxon>
        <taxon>Pseudomonadati</taxon>
        <taxon>Bdellovibrionota</taxon>
        <taxon>Bdellovibrionia</taxon>
        <taxon>Bdellovibrionales</taxon>
        <taxon>Pseudobdellovibrionaceae</taxon>
        <taxon>Micavibrio</taxon>
    </lineage>
</organism>
<dbReference type="Pfam" id="PF00348">
    <property type="entry name" value="polyprenyl_synt"/>
    <property type="match status" value="1"/>
</dbReference>
<protein>
    <submittedName>
        <fullName evidence="9">Farnesyl-diphosphate synthase</fullName>
    </submittedName>
</protein>
<evidence type="ECO:0000256" key="3">
    <source>
        <dbReference type="ARBA" id="ARBA00022679"/>
    </source>
</evidence>
<name>A0A2W5FHW8_9BACT</name>
<proteinExistence type="inferred from homology"/>
<dbReference type="Proteomes" id="UP000249739">
    <property type="component" value="Unassembled WGS sequence"/>
</dbReference>
<evidence type="ECO:0000256" key="2">
    <source>
        <dbReference type="ARBA" id="ARBA00006706"/>
    </source>
</evidence>
<keyword evidence="5" id="KW-0460">Magnesium</keyword>
<dbReference type="PROSITE" id="PS00723">
    <property type="entry name" value="POLYPRENYL_SYNTHASE_1"/>
    <property type="match status" value="1"/>
</dbReference>
<dbReference type="GO" id="GO:0016114">
    <property type="term" value="P:terpenoid biosynthetic process"/>
    <property type="evidence" value="ECO:0007669"/>
    <property type="project" value="UniProtKB-ARBA"/>
</dbReference>
<dbReference type="InterPro" id="IPR000092">
    <property type="entry name" value="Polyprenyl_synt"/>
</dbReference>
<dbReference type="PROSITE" id="PS00444">
    <property type="entry name" value="POLYPRENYL_SYNTHASE_2"/>
    <property type="match status" value="1"/>
</dbReference>
<dbReference type="SFLD" id="SFLDS00005">
    <property type="entry name" value="Isoprenoid_Synthase_Type_I"/>
    <property type="match status" value="1"/>
</dbReference>
<sequence length="303" mass="33245">MAPSPRETSAELKDALEETVQMVEKTISRLLPETDLAEAQLYDAMRYGTLAGGKRLRPFMVMQSSKLFNVDPSRARRVAAVIEMIHSYSLIHDDLPSMDDSDMRRGKLAVHKAYDEATAILAGDALLTYAFEILAENDTHEDPRVRSELILALAKAAGPQGMVGGQMLDLIGENESFDLGTISRMQRMKTGKLMAFACEAGAILGKASEQHRKALLNYAYDLGLAFQVTDDILDVEADPVATGKPANQDSQAGKSTFVSTMGKEQAKQRAEMLVAQAKSHLHSFNGRAILLEQLADYVLQRRA</sequence>
<evidence type="ECO:0000256" key="6">
    <source>
        <dbReference type="ARBA" id="ARBA00023229"/>
    </source>
</evidence>
<dbReference type="GO" id="GO:0004659">
    <property type="term" value="F:prenyltransferase activity"/>
    <property type="evidence" value="ECO:0007669"/>
    <property type="project" value="InterPro"/>
</dbReference>
<reference evidence="9 10" key="1">
    <citation type="submission" date="2017-08" db="EMBL/GenBank/DDBJ databases">
        <title>Infants hospitalized years apart are colonized by the same room-sourced microbial strains.</title>
        <authorList>
            <person name="Brooks B."/>
            <person name="Olm M.R."/>
            <person name="Firek B.A."/>
            <person name="Baker R."/>
            <person name="Thomas B.C."/>
            <person name="Morowitz M.J."/>
            <person name="Banfield J.F."/>
        </authorList>
    </citation>
    <scope>NUCLEOTIDE SEQUENCE [LARGE SCALE GENOMIC DNA]</scope>
    <source>
        <strain evidence="9">S2_006_000_R2_64</strain>
    </source>
</reference>